<feature type="transmembrane region" description="Helical" evidence="2">
    <location>
        <begin position="41"/>
        <end position="61"/>
    </location>
</feature>
<feature type="transmembrane region" description="Helical" evidence="2">
    <location>
        <begin position="146"/>
        <end position="165"/>
    </location>
</feature>
<organism evidence="3 4">
    <name type="scientific">Leifsonia shinshuensis</name>
    <dbReference type="NCBI Taxonomy" id="150026"/>
    <lineage>
        <taxon>Bacteria</taxon>
        <taxon>Bacillati</taxon>
        <taxon>Actinomycetota</taxon>
        <taxon>Actinomycetes</taxon>
        <taxon>Micrococcales</taxon>
        <taxon>Microbacteriaceae</taxon>
        <taxon>Leifsonia</taxon>
    </lineage>
</organism>
<evidence type="ECO:0000256" key="1">
    <source>
        <dbReference type="SAM" id="MobiDB-lite"/>
    </source>
</evidence>
<comment type="caution">
    <text evidence="3">The sequence shown here is derived from an EMBL/GenBank/DDBJ whole genome shotgun (WGS) entry which is preliminary data.</text>
</comment>
<evidence type="ECO:0000313" key="4">
    <source>
        <dbReference type="Proteomes" id="UP000578352"/>
    </source>
</evidence>
<accession>A0A853D5J4</accession>
<feature type="compositionally biased region" description="Basic and acidic residues" evidence="1">
    <location>
        <begin position="428"/>
        <end position="438"/>
    </location>
</feature>
<keyword evidence="2" id="KW-0812">Transmembrane</keyword>
<dbReference type="EMBL" id="JACCFL010000001">
    <property type="protein sequence ID" value="NYJ25895.1"/>
    <property type="molecule type" value="Genomic_DNA"/>
</dbReference>
<dbReference type="RefSeq" id="WP_179608854.1">
    <property type="nucleotide sequence ID" value="NZ_BAABEH010000001.1"/>
</dbReference>
<sequence length="447" mass="47331">MLTLLALEFGIWWGVTVAPPEGPPALSDIPAVLSLPAAFLLSWRFVAFFVGYAAGAVLSIVPHELGHFVAARLLGLPVLGVAFGWLTFGRTLRRPGVAGQVRVDLGRAPGARLPARVVVFALCGPAGGLVFAGAVALAAADAELPVYVRLALGGAVASAVVIQLANLVPTATRSGDLSDGAVAYCWAFRPASQLEKVRLTLAAQSFAAEIAPDATGDPALSDEEFERVRAALGDPRHQIAVVAAQRLRAWLAGCAVGIDGEAEAARTESISRFRAIAPEVETFASRSEPPLDERASTVVFVAYLLAWAQLNHNAGSPIDPGSPDVDRIARLAESGRRLRPEGQSTRNLLALARLFQDRPAEARALLLHSAAEASEPDERLASDADVIRGLAECELGDVAQARRLLESARRRTRQSVYAGWLEAEIRRRVERDRGEHAGPAEAASGNS</sequence>
<feature type="region of interest" description="Disordered" evidence="1">
    <location>
        <begin position="428"/>
        <end position="447"/>
    </location>
</feature>
<protein>
    <submittedName>
        <fullName evidence="3">Uncharacterized protein</fullName>
    </submittedName>
</protein>
<evidence type="ECO:0000313" key="3">
    <source>
        <dbReference type="EMBL" id="NYJ25895.1"/>
    </source>
</evidence>
<keyword evidence="2" id="KW-1133">Transmembrane helix</keyword>
<name>A0A853D5J4_9MICO</name>
<proteinExistence type="predicted"/>
<reference evidence="3 4" key="1">
    <citation type="submission" date="2020-07" db="EMBL/GenBank/DDBJ databases">
        <title>Sequencing the genomes of 1000 actinobacteria strains.</title>
        <authorList>
            <person name="Klenk H.-P."/>
        </authorList>
    </citation>
    <scope>NUCLEOTIDE SEQUENCE [LARGE SCALE GENOMIC DNA]</scope>
    <source>
        <strain evidence="3 4">DSM 15165</strain>
    </source>
</reference>
<keyword evidence="2" id="KW-0472">Membrane</keyword>
<feature type="transmembrane region" description="Helical" evidence="2">
    <location>
        <begin position="117"/>
        <end position="139"/>
    </location>
</feature>
<dbReference type="Proteomes" id="UP000578352">
    <property type="component" value="Unassembled WGS sequence"/>
</dbReference>
<gene>
    <name evidence="3" type="ORF">HNR13_004182</name>
</gene>
<evidence type="ECO:0000256" key="2">
    <source>
        <dbReference type="SAM" id="Phobius"/>
    </source>
</evidence>
<dbReference type="AlphaFoldDB" id="A0A853D5J4"/>
<feature type="transmembrane region" description="Helical" evidence="2">
    <location>
        <begin position="68"/>
        <end position="88"/>
    </location>
</feature>